<dbReference type="AlphaFoldDB" id="A0A5F8GSA8"/>
<comment type="subcellular location">
    <subcellularLocation>
        <location evidence="1">Membrane</location>
        <topology evidence="1">Multi-pass membrane protein</topology>
    </subcellularLocation>
</comment>
<name>A0A5F8GSA8_MONDO</name>
<feature type="transmembrane region" description="Helical" evidence="6">
    <location>
        <begin position="65"/>
        <end position="87"/>
    </location>
</feature>
<dbReference type="GO" id="GO:0016020">
    <property type="term" value="C:membrane"/>
    <property type="evidence" value="ECO:0000318"/>
    <property type="project" value="GO_Central"/>
</dbReference>
<evidence type="ECO:0000256" key="1">
    <source>
        <dbReference type="ARBA" id="ARBA00004141"/>
    </source>
</evidence>
<dbReference type="Bgee" id="ENSMODG00000018434">
    <property type="expression patterns" value="Expressed in skeleton of lower jaw and 1 other cell type or tissue"/>
</dbReference>
<feature type="transmembrane region" description="Helical" evidence="6">
    <location>
        <begin position="99"/>
        <end position="125"/>
    </location>
</feature>
<evidence type="ECO:0000256" key="3">
    <source>
        <dbReference type="ARBA" id="ARBA00022692"/>
    </source>
</evidence>
<keyword evidence="4 6" id="KW-1133">Transmembrane helix</keyword>
<accession>A0A5F8GSA8</accession>
<comment type="similarity">
    <text evidence="2">Belongs to the L6 tetraspanin family.</text>
</comment>
<organism evidence="7 8">
    <name type="scientific">Monodelphis domestica</name>
    <name type="common">Gray short-tailed opossum</name>
    <dbReference type="NCBI Taxonomy" id="13616"/>
    <lineage>
        <taxon>Eukaryota</taxon>
        <taxon>Metazoa</taxon>
        <taxon>Chordata</taxon>
        <taxon>Craniata</taxon>
        <taxon>Vertebrata</taxon>
        <taxon>Euteleostomi</taxon>
        <taxon>Mammalia</taxon>
        <taxon>Metatheria</taxon>
        <taxon>Didelphimorphia</taxon>
        <taxon>Didelphidae</taxon>
        <taxon>Monodelphis</taxon>
    </lineage>
</organism>
<gene>
    <name evidence="7" type="primary">TM4SF19</name>
</gene>
<keyword evidence="5 6" id="KW-0472">Membrane</keyword>
<evidence type="ECO:0000256" key="2">
    <source>
        <dbReference type="ARBA" id="ARBA00006193"/>
    </source>
</evidence>
<dbReference type="PANTHER" id="PTHR14198:SF22">
    <property type="entry name" value="TRANSMEMBRANE 4 L6 FAMILY MEMBER 19"/>
    <property type="match status" value="1"/>
</dbReference>
<dbReference type="STRING" id="13616.ENSMODP00000050528"/>
<dbReference type="Ensembl" id="ENSMODT00000061365.1">
    <property type="protein sequence ID" value="ENSMODP00000050528.1"/>
    <property type="gene ID" value="ENSMODG00000018434.3"/>
</dbReference>
<dbReference type="GeneTree" id="ENSGT01030000234590"/>
<dbReference type="GO" id="GO:0030175">
    <property type="term" value="C:filopodium"/>
    <property type="evidence" value="ECO:0007669"/>
    <property type="project" value="Ensembl"/>
</dbReference>
<dbReference type="Proteomes" id="UP000002280">
    <property type="component" value="Chromosome 4"/>
</dbReference>
<evidence type="ECO:0000256" key="6">
    <source>
        <dbReference type="SAM" id="Phobius"/>
    </source>
</evidence>
<dbReference type="GO" id="GO:0045672">
    <property type="term" value="P:positive regulation of osteoclast differentiation"/>
    <property type="evidence" value="ECO:0007669"/>
    <property type="project" value="Ensembl"/>
</dbReference>
<sequence length="238" mass="26126">KYNTPSQFLPQPVMACSRSCSRILGVSLGLSALFAAGANLALFFPDWEVTSLRNGLIGKHALRGSGLWGGGLMVFLASILISLVGWRQGCFRNSGACKSMLVSLLASCLAFFGAFVCFITSGAALKNGPFCMFDVSWSNETQASKYGYPFQDLTDRNYLYDRFLWDSVCLEPSRAVIWHVTFFSTLLGVSVLQIMLVLVQVINSFLGLFCGFFEKREVISVLGASRAKWVLVSPRIPP</sequence>
<reference evidence="7" key="2">
    <citation type="submission" date="2025-08" db="UniProtKB">
        <authorList>
            <consortium name="Ensembl"/>
        </authorList>
    </citation>
    <scope>IDENTIFICATION</scope>
</reference>
<dbReference type="Pfam" id="PF05805">
    <property type="entry name" value="L6_membrane"/>
    <property type="match status" value="1"/>
</dbReference>
<evidence type="ECO:0000313" key="7">
    <source>
        <dbReference type="Ensembl" id="ENSMODP00000050528.1"/>
    </source>
</evidence>
<keyword evidence="8" id="KW-1185">Reference proteome</keyword>
<dbReference type="GO" id="GO:0042803">
    <property type="term" value="F:protein homodimerization activity"/>
    <property type="evidence" value="ECO:0007669"/>
    <property type="project" value="Ensembl"/>
</dbReference>
<dbReference type="InParanoid" id="A0A5F8GSA8"/>
<evidence type="ECO:0000256" key="5">
    <source>
        <dbReference type="ARBA" id="ARBA00023136"/>
    </source>
</evidence>
<dbReference type="GO" id="GO:0015629">
    <property type="term" value="C:actin cytoskeleton"/>
    <property type="evidence" value="ECO:0007669"/>
    <property type="project" value="Ensembl"/>
</dbReference>
<evidence type="ECO:0000313" key="8">
    <source>
        <dbReference type="Proteomes" id="UP000002280"/>
    </source>
</evidence>
<reference evidence="7 8" key="1">
    <citation type="journal article" date="2007" name="Nature">
        <title>Genome of the marsupial Monodelphis domestica reveals innovation in non-coding sequences.</title>
        <authorList>
            <person name="Mikkelsen T.S."/>
            <person name="Wakefield M.J."/>
            <person name="Aken B."/>
            <person name="Amemiya C.T."/>
            <person name="Chang J.L."/>
            <person name="Duke S."/>
            <person name="Garber M."/>
            <person name="Gentles A.J."/>
            <person name="Goodstadt L."/>
            <person name="Heger A."/>
            <person name="Jurka J."/>
            <person name="Kamal M."/>
            <person name="Mauceli E."/>
            <person name="Searle S.M."/>
            <person name="Sharpe T."/>
            <person name="Baker M.L."/>
            <person name="Batzer M.A."/>
            <person name="Benos P.V."/>
            <person name="Belov K."/>
            <person name="Clamp M."/>
            <person name="Cook A."/>
            <person name="Cuff J."/>
            <person name="Das R."/>
            <person name="Davidow L."/>
            <person name="Deakin J.E."/>
            <person name="Fazzari M.J."/>
            <person name="Glass J.L."/>
            <person name="Grabherr M."/>
            <person name="Greally J.M."/>
            <person name="Gu W."/>
            <person name="Hore T.A."/>
            <person name="Huttley G.A."/>
            <person name="Kleber M."/>
            <person name="Jirtle R.L."/>
            <person name="Koina E."/>
            <person name="Lee J.T."/>
            <person name="Mahony S."/>
            <person name="Marra M.A."/>
            <person name="Miller R.D."/>
            <person name="Nicholls R.D."/>
            <person name="Oda M."/>
            <person name="Papenfuss A.T."/>
            <person name="Parra Z.E."/>
            <person name="Pollock D.D."/>
            <person name="Ray D.A."/>
            <person name="Schein J.E."/>
            <person name="Speed T.P."/>
            <person name="Thompson K."/>
            <person name="VandeBerg J.L."/>
            <person name="Wade C.M."/>
            <person name="Walker J.A."/>
            <person name="Waters P.D."/>
            <person name="Webber C."/>
            <person name="Weidman J.R."/>
            <person name="Xie X."/>
            <person name="Zody M.C."/>
            <person name="Baldwin J."/>
            <person name="Abdouelleil A."/>
            <person name="Abdulkadir J."/>
            <person name="Abebe A."/>
            <person name="Abera B."/>
            <person name="Abreu J."/>
            <person name="Acer S.C."/>
            <person name="Aftuck L."/>
            <person name="Alexander A."/>
            <person name="An P."/>
            <person name="Anderson E."/>
            <person name="Anderson S."/>
            <person name="Arachi H."/>
            <person name="Azer M."/>
            <person name="Bachantsang P."/>
            <person name="Barry A."/>
            <person name="Bayul T."/>
            <person name="Berlin A."/>
            <person name="Bessette D."/>
            <person name="Bloom T."/>
            <person name="Bloom T."/>
            <person name="Boguslavskiy L."/>
            <person name="Bonnet C."/>
            <person name="Boukhgalter B."/>
            <person name="Bourzgui I."/>
            <person name="Brown A."/>
            <person name="Cahill P."/>
            <person name="Channer S."/>
            <person name="Cheshatsang Y."/>
            <person name="Chuda L."/>
            <person name="Citroen M."/>
            <person name="Collymore A."/>
            <person name="Cooke P."/>
            <person name="Costello M."/>
            <person name="D'Aco K."/>
            <person name="Daza R."/>
            <person name="De Haan G."/>
            <person name="DeGray S."/>
            <person name="DeMaso C."/>
            <person name="Dhargay N."/>
            <person name="Dooley K."/>
            <person name="Dooley E."/>
            <person name="Doricent M."/>
            <person name="Dorje P."/>
            <person name="Dorjee K."/>
            <person name="Dupes A."/>
            <person name="Elong R."/>
            <person name="Falk J."/>
            <person name="Farina A."/>
            <person name="Faro S."/>
            <person name="Ferguson D."/>
            <person name="Fisher S."/>
            <person name="Foley C.D."/>
            <person name="Franke A."/>
            <person name="Friedrich D."/>
            <person name="Gadbois L."/>
            <person name="Gearin G."/>
            <person name="Gearin C.R."/>
            <person name="Giannoukos G."/>
            <person name="Goode T."/>
            <person name="Graham J."/>
            <person name="Grandbois E."/>
            <person name="Grewal S."/>
            <person name="Gyaltsen K."/>
            <person name="Hafez N."/>
            <person name="Hagos B."/>
            <person name="Hall J."/>
            <person name="Henson C."/>
            <person name="Hollinger A."/>
            <person name="Honan T."/>
            <person name="Huard M.D."/>
            <person name="Hughes L."/>
            <person name="Hurhula B."/>
            <person name="Husby M.E."/>
            <person name="Kamat A."/>
            <person name="Kanga B."/>
            <person name="Kashin S."/>
            <person name="Khazanovich D."/>
            <person name="Kisner P."/>
            <person name="Lance K."/>
            <person name="Lara M."/>
            <person name="Lee W."/>
            <person name="Lennon N."/>
            <person name="Letendre F."/>
            <person name="LeVine R."/>
            <person name="Lipovsky A."/>
            <person name="Liu X."/>
            <person name="Liu J."/>
            <person name="Liu S."/>
            <person name="Lokyitsang T."/>
            <person name="Lokyitsang Y."/>
            <person name="Lubonja R."/>
            <person name="Lui A."/>
            <person name="MacDonald P."/>
            <person name="Magnisalis V."/>
            <person name="Maru K."/>
            <person name="Matthews C."/>
            <person name="McCusker W."/>
            <person name="McDonough S."/>
            <person name="Mehta T."/>
            <person name="Meldrim J."/>
            <person name="Meneus L."/>
            <person name="Mihai O."/>
            <person name="Mihalev A."/>
            <person name="Mihova T."/>
            <person name="Mittelman R."/>
            <person name="Mlenga V."/>
            <person name="Montmayeur A."/>
            <person name="Mulrain L."/>
            <person name="Navidi A."/>
            <person name="Naylor J."/>
            <person name="Negash T."/>
            <person name="Nguyen T."/>
            <person name="Nguyen N."/>
            <person name="Nicol R."/>
            <person name="Norbu C."/>
            <person name="Norbu N."/>
            <person name="Novod N."/>
            <person name="O'Neill B."/>
            <person name="Osman S."/>
            <person name="Markiewicz E."/>
            <person name="Oyono O.L."/>
            <person name="Patti C."/>
            <person name="Phunkhang P."/>
            <person name="Pierre F."/>
            <person name="Priest M."/>
            <person name="Raghuraman S."/>
            <person name="Rege F."/>
            <person name="Reyes R."/>
            <person name="Rise C."/>
            <person name="Rogov P."/>
            <person name="Ross K."/>
            <person name="Ryan E."/>
            <person name="Settipalli S."/>
            <person name="Shea T."/>
            <person name="Sherpa N."/>
            <person name="Shi L."/>
            <person name="Shih D."/>
            <person name="Sparrow T."/>
            <person name="Spaulding J."/>
            <person name="Stalker J."/>
            <person name="Stange-Thomann N."/>
            <person name="Stavropoulos S."/>
            <person name="Stone C."/>
            <person name="Strader C."/>
            <person name="Tesfaye S."/>
            <person name="Thomson T."/>
            <person name="Thoulutsang Y."/>
            <person name="Thoulutsang D."/>
            <person name="Topham K."/>
            <person name="Topping I."/>
            <person name="Tsamla T."/>
            <person name="Vassiliev H."/>
            <person name="Vo A."/>
            <person name="Wangchuk T."/>
            <person name="Wangdi T."/>
            <person name="Weiand M."/>
            <person name="Wilkinson J."/>
            <person name="Wilson A."/>
            <person name="Yadav S."/>
            <person name="Young G."/>
            <person name="Yu Q."/>
            <person name="Zembek L."/>
            <person name="Zhong D."/>
            <person name="Zimmer A."/>
            <person name="Zwirko Z."/>
            <person name="Jaffe D.B."/>
            <person name="Alvarez P."/>
            <person name="Brockman W."/>
            <person name="Butler J."/>
            <person name="Chin C."/>
            <person name="Gnerre S."/>
            <person name="MacCallum I."/>
            <person name="Graves J.A."/>
            <person name="Ponting C.P."/>
            <person name="Breen M."/>
            <person name="Samollow P.B."/>
            <person name="Lander E.S."/>
            <person name="Lindblad-Toh K."/>
        </authorList>
    </citation>
    <scope>NUCLEOTIDE SEQUENCE [LARGE SCALE GENOMIC DNA]</scope>
</reference>
<dbReference type="InterPro" id="IPR008661">
    <property type="entry name" value="L6_membrane"/>
</dbReference>
<proteinExistence type="inferred from homology"/>
<reference evidence="7" key="3">
    <citation type="submission" date="2025-09" db="UniProtKB">
        <authorList>
            <consortium name="Ensembl"/>
        </authorList>
    </citation>
    <scope>IDENTIFICATION</scope>
</reference>
<dbReference type="PANTHER" id="PTHR14198">
    <property type="entry name" value="TRANSMEMBRANE 4 L6 FAMILY MEMBER 1-RELATED"/>
    <property type="match status" value="1"/>
</dbReference>
<dbReference type="OMA" id="IINGCFG"/>
<keyword evidence="3 6" id="KW-0812">Transmembrane</keyword>
<dbReference type="FunCoup" id="A0A5F8GSA8">
    <property type="interactions" value="24"/>
</dbReference>
<feature type="transmembrane region" description="Helical" evidence="6">
    <location>
        <begin position="23"/>
        <end position="45"/>
    </location>
</feature>
<protein>
    <submittedName>
        <fullName evidence="7">Transmembrane 4 L six family member 19</fullName>
    </submittedName>
</protein>
<evidence type="ECO:0000256" key="4">
    <source>
        <dbReference type="ARBA" id="ARBA00022989"/>
    </source>
</evidence>